<dbReference type="Proteomes" id="UP000805193">
    <property type="component" value="Unassembled WGS sequence"/>
</dbReference>
<name>A0AC60Q8M7_IXOPE</name>
<evidence type="ECO:0000313" key="1">
    <source>
        <dbReference type="EMBL" id="KAG0429536.1"/>
    </source>
</evidence>
<sequence length="126" mass="14179">MTTGLTPSIPVKLLKVGAPTSKWQEAPFLLFVVLNQGTRWPRQAPLGTAKTQPVLPPPPRRVRVMSNKRKYWINRARGTRSSVTASVVRHQEWVPGRTHLSLLCLDHLPDVPCSSRGYIRLLHVNS</sequence>
<protein>
    <submittedName>
        <fullName evidence="1">Uncharacterized protein</fullName>
    </submittedName>
</protein>
<dbReference type="EMBL" id="JABSTQ010009403">
    <property type="protein sequence ID" value="KAG0429536.1"/>
    <property type="molecule type" value="Genomic_DNA"/>
</dbReference>
<evidence type="ECO:0000313" key="2">
    <source>
        <dbReference type="Proteomes" id="UP000805193"/>
    </source>
</evidence>
<comment type="caution">
    <text evidence="1">The sequence shown here is derived from an EMBL/GenBank/DDBJ whole genome shotgun (WGS) entry which is preliminary data.</text>
</comment>
<organism evidence="1 2">
    <name type="scientific">Ixodes persulcatus</name>
    <name type="common">Taiga tick</name>
    <dbReference type="NCBI Taxonomy" id="34615"/>
    <lineage>
        <taxon>Eukaryota</taxon>
        <taxon>Metazoa</taxon>
        <taxon>Ecdysozoa</taxon>
        <taxon>Arthropoda</taxon>
        <taxon>Chelicerata</taxon>
        <taxon>Arachnida</taxon>
        <taxon>Acari</taxon>
        <taxon>Parasitiformes</taxon>
        <taxon>Ixodida</taxon>
        <taxon>Ixodoidea</taxon>
        <taxon>Ixodidae</taxon>
        <taxon>Ixodinae</taxon>
        <taxon>Ixodes</taxon>
    </lineage>
</organism>
<proteinExistence type="predicted"/>
<reference evidence="1 2" key="1">
    <citation type="journal article" date="2020" name="Cell">
        <title>Large-Scale Comparative Analyses of Tick Genomes Elucidate Their Genetic Diversity and Vector Capacities.</title>
        <authorList>
            <consortium name="Tick Genome and Microbiome Consortium (TIGMIC)"/>
            <person name="Jia N."/>
            <person name="Wang J."/>
            <person name="Shi W."/>
            <person name="Du L."/>
            <person name="Sun Y."/>
            <person name="Zhan W."/>
            <person name="Jiang J.F."/>
            <person name="Wang Q."/>
            <person name="Zhang B."/>
            <person name="Ji P."/>
            <person name="Bell-Sakyi L."/>
            <person name="Cui X.M."/>
            <person name="Yuan T.T."/>
            <person name="Jiang B.G."/>
            <person name="Yang W.F."/>
            <person name="Lam T.T."/>
            <person name="Chang Q.C."/>
            <person name="Ding S.J."/>
            <person name="Wang X.J."/>
            <person name="Zhu J.G."/>
            <person name="Ruan X.D."/>
            <person name="Zhao L."/>
            <person name="Wei J.T."/>
            <person name="Ye R.Z."/>
            <person name="Que T.C."/>
            <person name="Du C.H."/>
            <person name="Zhou Y.H."/>
            <person name="Cheng J.X."/>
            <person name="Dai P.F."/>
            <person name="Guo W.B."/>
            <person name="Han X.H."/>
            <person name="Huang E.J."/>
            <person name="Li L.F."/>
            <person name="Wei W."/>
            <person name="Gao Y.C."/>
            <person name="Liu J.Z."/>
            <person name="Shao H.Z."/>
            <person name="Wang X."/>
            <person name="Wang C.C."/>
            <person name="Yang T.C."/>
            <person name="Huo Q.B."/>
            <person name="Li W."/>
            <person name="Chen H.Y."/>
            <person name="Chen S.E."/>
            <person name="Zhou L.G."/>
            <person name="Ni X.B."/>
            <person name="Tian J.H."/>
            <person name="Sheng Y."/>
            <person name="Liu T."/>
            <person name="Pan Y.S."/>
            <person name="Xia L.Y."/>
            <person name="Li J."/>
            <person name="Zhao F."/>
            <person name="Cao W.C."/>
        </authorList>
    </citation>
    <scope>NUCLEOTIDE SEQUENCE [LARGE SCALE GENOMIC DNA]</scope>
    <source>
        <strain evidence="1">Iper-2018</strain>
    </source>
</reference>
<gene>
    <name evidence="1" type="ORF">HPB47_023551</name>
</gene>
<accession>A0AC60Q8M7</accession>
<keyword evidence="2" id="KW-1185">Reference proteome</keyword>